<evidence type="ECO:0000313" key="2">
    <source>
        <dbReference type="Proteomes" id="UP001052739"/>
    </source>
</evidence>
<proteinExistence type="predicted"/>
<protein>
    <submittedName>
        <fullName evidence="1">Uncharacterized protein</fullName>
    </submittedName>
</protein>
<organism evidence="1 2">
    <name type="scientific">Streptomyces hydrogenans</name>
    <dbReference type="NCBI Taxonomy" id="1873719"/>
    <lineage>
        <taxon>Bacteria</taxon>
        <taxon>Bacillati</taxon>
        <taxon>Actinomycetota</taxon>
        <taxon>Actinomycetes</taxon>
        <taxon>Kitasatosporales</taxon>
        <taxon>Streptomycetaceae</taxon>
        <taxon>Streptomyces</taxon>
    </lineage>
</organism>
<reference evidence="1" key="1">
    <citation type="submission" date="2024-05" db="EMBL/GenBank/DDBJ databases">
        <title>Whole genome shotgun sequence of Streptomyces hydrogenans NBRC 13475.</title>
        <authorList>
            <person name="Komaki H."/>
            <person name="Tamura T."/>
        </authorList>
    </citation>
    <scope>NUCLEOTIDE SEQUENCE</scope>
    <source>
        <strain evidence="1">NBRC 13475</strain>
    </source>
</reference>
<comment type="caution">
    <text evidence="1">The sequence shown here is derived from an EMBL/GenBank/DDBJ whole genome shotgun (WGS) entry which is preliminary data.</text>
</comment>
<evidence type="ECO:0000313" key="1">
    <source>
        <dbReference type="EMBL" id="GHI27196.1"/>
    </source>
</evidence>
<dbReference type="RefSeq" id="WP_190225819.1">
    <property type="nucleotide sequence ID" value="NZ_BNBS01000131.1"/>
</dbReference>
<dbReference type="EMBL" id="BNDW01000117">
    <property type="protein sequence ID" value="GHI27196.1"/>
    <property type="molecule type" value="Genomic_DNA"/>
</dbReference>
<keyword evidence="2" id="KW-1185">Reference proteome</keyword>
<gene>
    <name evidence="1" type="ORF">Shyd_85670</name>
</gene>
<sequence>MVLAGNHTAQALNAHGAGDCGHESCGVCRNDPSWTPAARCEVVVCDKDAARRINIVDNRAADLGTYDFEALADPRRPG</sequence>
<dbReference type="Proteomes" id="UP001052739">
    <property type="component" value="Unassembled WGS sequence"/>
</dbReference>
<accession>A0ABQ3PQA2</accession>
<name>A0ABQ3PQA2_9ACTN</name>